<dbReference type="SUPFAM" id="SSF101898">
    <property type="entry name" value="NHL repeat"/>
    <property type="match status" value="1"/>
</dbReference>
<keyword evidence="13" id="KW-0472">Membrane</keyword>
<dbReference type="FunFam" id="3.30.565.10:FF:000037">
    <property type="entry name" value="Hybrid sensor histidine kinase/response regulator"/>
    <property type="match status" value="1"/>
</dbReference>
<dbReference type="InterPro" id="IPR018062">
    <property type="entry name" value="HTH_AraC-typ_CS"/>
</dbReference>
<keyword evidence="6 17" id="KW-0418">Kinase</keyword>
<keyword evidence="8" id="KW-0902">Two-component regulatory system</keyword>
<dbReference type="SUPFAM" id="SSF47384">
    <property type="entry name" value="Homodimeric domain of signal transducing histidine kinase"/>
    <property type="match status" value="1"/>
</dbReference>
<dbReference type="InterPro" id="IPR004358">
    <property type="entry name" value="Sig_transdc_His_kin-like_C"/>
</dbReference>
<feature type="domain" description="HTH araC/xylS-type" evidence="14">
    <location>
        <begin position="1374"/>
        <end position="1473"/>
    </location>
</feature>
<dbReference type="Pfam" id="PF02518">
    <property type="entry name" value="HATPase_c"/>
    <property type="match status" value="1"/>
</dbReference>
<dbReference type="InterPro" id="IPR001789">
    <property type="entry name" value="Sig_transdc_resp-reg_receiver"/>
</dbReference>
<keyword evidence="7" id="KW-0067">ATP-binding</keyword>
<dbReference type="SUPFAM" id="SSF63829">
    <property type="entry name" value="Calcium-dependent phosphotriesterase"/>
    <property type="match status" value="1"/>
</dbReference>
<evidence type="ECO:0000256" key="10">
    <source>
        <dbReference type="ARBA" id="ARBA00023125"/>
    </source>
</evidence>
<keyword evidence="10" id="KW-0238">DNA-binding</keyword>
<dbReference type="PROSITE" id="PS00041">
    <property type="entry name" value="HTH_ARAC_FAMILY_1"/>
    <property type="match status" value="1"/>
</dbReference>
<dbReference type="Proteomes" id="UP000061587">
    <property type="component" value="Chromosome"/>
</dbReference>
<evidence type="ECO:0000313" key="17">
    <source>
        <dbReference type="EMBL" id="ALK82850.1"/>
    </source>
</evidence>
<sequence length="1478" mass="170794">MYFCLLNMKIYEMKRHILFILTLLLFFYAKSQPNCIFTHYSSENGLSQNSIMSMVQDHNGVLWFSTWDGINRFNGYDFKVYKARQGNKITMTNNRVDLLEVDPYNYIWLQTYDYRVYRFDQRTEKFEQIPAEGEEEGMRFSSIKILPDSVIWLLSENEGAVRVKTNPKDYSITTQVYATHSRGGNAVHINQVFSDAYNQEWLLTDNGLLKITNDKEEPVSYFVNIQSGKDEPVQAFYSFCSYGDELYFGSDRGRIWCYSLQNEIFRLWELPVKDKVIAINEIKGTGLLITTAHEGLILYHSDTKECKVYNKSNCPEFPADAFRSVYVDSKQEAWFEMTEWGKVCHFNPLTEVFKQEKMQVEPRGADRSYPSFHICEDLNGNLWVHPQGGGLSWYDREANRLLPFYNDPDSPDWHFSNKLHSMLSDKQGNLWLCTHSKGLEKITFLGSQFHIYPRMGHSYDLNSNTVRALFEDSEHRIWMGKRDGQIEIYSSDLDFQGILTEEGDIAKSGRSLRGVPYHIMQDSHGNIWIATKGDGIILAEKEGTRFKFTRFKYDEDDIYSLSHNSVYWLHEDKHGRIWVATFGGGLNYIQKTPEGKYVFISSRNNLKGFPYDRCYRVRHITSDKKGNIWVGSSDGALSFKEDFKDPESIVFHLYARIPDDMNCLSNNNVYRIVTTSQGEVYLATFGGGLNQLVSMNGEGKAVFKSYTVKDGLPSDILLSVEEDDTGNLWISTENGLSKFIPSEQRFENYNERDFGGKIRFEEGTSLNLSSSTLLFGTSRGMLYFEPEHIKKSNYVPSIVFGTLKISNQEVIPGVSGSLLRQSLDNTEHLVLSHKENIVTLSFAALDMIYPENIRYAYRLHGFDKEWNYVDKQRTATYTNLPKGDYVFQVKSTNSDGVWVENERSLRITIQPSFWETAWAMAIYILAFLLILFSGVYILFTIYRLKHEVSVEQQVSDIKLRFFTNISHELRTPLTLIAGPVEYVLKNKTLPDDVREQLHVVERNTDRMLRLVNQILDFRKIQKNKMKLRIEQIDIVPFVRHIMDNFESLAEEHHIDFVFESEMPSLKLWVDADKLEKIVFNLLSNAFKYTPQGKMITLFIHENEHNVAIGVQDQGIGISESKKASLFVRFENLLDKNLFNQQSSGIGLSLVKELVELHKATIRVDSKEGEGSCFTVEFLKGKEHYTENVEFILSDSVEMRPEEVEESVQGHEEKRNESKTMLLVEDNLELRFFLRSIFISNFNVIEAVNGAEGLDKALKFVPDIIISDIMMPEKDGITMTEDLRANMATSHIPVVLLTAKTDMDSKLEGMELGVEDYITKPFSATYLKARVENILTQRVKLQQLYCANLMNIQPVAEEEQQTQPEMSSHDRKFMEKLTELMEKNMDNGDLIVDDLVQELAVSRSVFFKKLKTLTGLAPIEFIKEMRVKRAAQLIESGDYNMTQIAYMVGINDPRYFSKCFKQRFGMTPTEYKENAKNKR</sequence>
<evidence type="ECO:0000256" key="11">
    <source>
        <dbReference type="ARBA" id="ARBA00023163"/>
    </source>
</evidence>
<evidence type="ECO:0000256" key="9">
    <source>
        <dbReference type="ARBA" id="ARBA00023015"/>
    </source>
</evidence>
<dbReference type="GO" id="GO:0003700">
    <property type="term" value="F:DNA-binding transcription factor activity"/>
    <property type="evidence" value="ECO:0007669"/>
    <property type="project" value="InterPro"/>
</dbReference>
<evidence type="ECO:0000313" key="18">
    <source>
        <dbReference type="Proteomes" id="UP000061587"/>
    </source>
</evidence>
<dbReference type="InterPro" id="IPR036890">
    <property type="entry name" value="HATPase_C_sf"/>
</dbReference>
<dbReference type="Gene3D" id="3.40.50.2300">
    <property type="match status" value="1"/>
</dbReference>
<dbReference type="EMBL" id="CP013020">
    <property type="protein sequence ID" value="ALK82850.1"/>
    <property type="molecule type" value="Genomic_DNA"/>
</dbReference>
<keyword evidence="11" id="KW-0804">Transcription</keyword>
<keyword evidence="3 12" id="KW-0597">Phosphoprotein</keyword>
<dbReference type="PANTHER" id="PTHR43547:SF2">
    <property type="entry name" value="HYBRID SIGNAL TRANSDUCTION HISTIDINE KINASE C"/>
    <property type="match status" value="1"/>
</dbReference>
<dbReference type="PANTHER" id="PTHR43547">
    <property type="entry name" value="TWO-COMPONENT HISTIDINE KINASE"/>
    <property type="match status" value="1"/>
</dbReference>
<dbReference type="Pfam" id="PF00072">
    <property type="entry name" value="Response_reg"/>
    <property type="match status" value="1"/>
</dbReference>
<dbReference type="SUPFAM" id="SSF52172">
    <property type="entry name" value="CheY-like"/>
    <property type="match status" value="1"/>
</dbReference>
<keyword evidence="4" id="KW-0808">Transferase</keyword>
<dbReference type="Gene3D" id="2.130.10.10">
    <property type="entry name" value="YVTN repeat-like/Quinoprotein amine dehydrogenase"/>
    <property type="match status" value="3"/>
</dbReference>
<evidence type="ECO:0000256" key="2">
    <source>
        <dbReference type="ARBA" id="ARBA00012438"/>
    </source>
</evidence>
<dbReference type="Pfam" id="PF12833">
    <property type="entry name" value="HTH_18"/>
    <property type="match status" value="1"/>
</dbReference>
<dbReference type="InterPro" id="IPR015943">
    <property type="entry name" value="WD40/YVTN_repeat-like_dom_sf"/>
</dbReference>
<evidence type="ECO:0000256" key="1">
    <source>
        <dbReference type="ARBA" id="ARBA00000085"/>
    </source>
</evidence>
<accession>A0A0N7J6N3</accession>
<gene>
    <name evidence="17" type="ORF">BvMPK_0211</name>
</gene>
<dbReference type="InterPro" id="IPR011006">
    <property type="entry name" value="CheY-like_superfamily"/>
</dbReference>
<dbReference type="SMART" id="SM00388">
    <property type="entry name" value="HisKA"/>
    <property type="match status" value="1"/>
</dbReference>
<keyword evidence="13" id="KW-1133">Transmembrane helix</keyword>
<dbReference type="GO" id="GO:0000155">
    <property type="term" value="F:phosphorelay sensor kinase activity"/>
    <property type="evidence" value="ECO:0007669"/>
    <property type="project" value="InterPro"/>
</dbReference>
<dbReference type="PROSITE" id="PS50109">
    <property type="entry name" value="HIS_KIN"/>
    <property type="match status" value="1"/>
</dbReference>
<dbReference type="FunFam" id="1.10.287.130:FF:000045">
    <property type="entry name" value="Two-component system sensor histidine kinase/response regulator"/>
    <property type="match status" value="1"/>
</dbReference>
<feature type="transmembrane region" description="Helical" evidence="13">
    <location>
        <begin position="917"/>
        <end position="939"/>
    </location>
</feature>
<evidence type="ECO:0000256" key="12">
    <source>
        <dbReference type="PROSITE-ProRule" id="PRU00169"/>
    </source>
</evidence>
<dbReference type="PATRIC" id="fig|821.40.peg.259"/>
<dbReference type="InterPro" id="IPR003594">
    <property type="entry name" value="HATPase_dom"/>
</dbReference>
<dbReference type="InterPro" id="IPR009057">
    <property type="entry name" value="Homeodomain-like_sf"/>
</dbReference>
<evidence type="ECO:0000259" key="16">
    <source>
        <dbReference type="PROSITE" id="PS50110"/>
    </source>
</evidence>
<dbReference type="InterPro" id="IPR011123">
    <property type="entry name" value="Y_Y_Y"/>
</dbReference>
<keyword evidence="5" id="KW-0547">Nucleotide-binding</keyword>
<dbReference type="PROSITE" id="PS01124">
    <property type="entry name" value="HTH_ARAC_FAMILY_2"/>
    <property type="match status" value="1"/>
</dbReference>
<evidence type="ECO:0000256" key="3">
    <source>
        <dbReference type="ARBA" id="ARBA00022553"/>
    </source>
</evidence>
<evidence type="ECO:0000256" key="7">
    <source>
        <dbReference type="ARBA" id="ARBA00022840"/>
    </source>
</evidence>
<dbReference type="Pfam" id="PF00512">
    <property type="entry name" value="HisKA"/>
    <property type="match status" value="1"/>
</dbReference>
<dbReference type="SUPFAM" id="SSF55874">
    <property type="entry name" value="ATPase domain of HSP90 chaperone/DNA topoisomerase II/histidine kinase"/>
    <property type="match status" value="1"/>
</dbReference>
<dbReference type="InterPro" id="IPR036097">
    <property type="entry name" value="HisK_dim/P_sf"/>
</dbReference>
<dbReference type="PRINTS" id="PR00344">
    <property type="entry name" value="BCTRLSENSOR"/>
</dbReference>
<feature type="domain" description="Response regulatory" evidence="16">
    <location>
        <begin position="1219"/>
        <end position="1334"/>
    </location>
</feature>
<evidence type="ECO:0000259" key="14">
    <source>
        <dbReference type="PROSITE" id="PS01124"/>
    </source>
</evidence>
<comment type="catalytic activity">
    <reaction evidence="1">
        <text>ATP + protein L-histidine = ADP + protein N-phospho-L-histidine.</text>
        <dbReference type="EC" id="2.7.13.3"/>
    </reaction>
</comment>
<dbReference type="SMART" id="SM00342">
    <property type="entry name" value="HTH_ARAC"/>
    <property type="match status" value="1"/>
</dbReference>
<dbReference type="Gene3D" id="2.60.40.10">
    <property type="entry name" value="Immunoglobulins"/>
    <property type="match status" value="1"/>
</dbReference>
<dbReference type="InterPro" id="IPR005467">
    <property type="entry name" value="His_kinase_dom"/>
</dbReference>
<dbReference type="InterPro" id="IPR018060">
    <property type="entry name" value="HTH_AraC"/>
</dbReference>
<dbReference type="CDD" id="cd00082">
    <property type="entry name" value="HisKA"/>
    <property type="match status" value="1"/>
</dbReference>
<dbReference type="Gene3D" id="1.10.287.130">
    <property type="match status" value="1"/>
</dbReference>
<feature type="domain" description="Histidine kinase" evidence="15">
    <location>
        <begin position="964"/>
        <end position="1181"/>
    </location>
</feature>
<evidence type="ECO:0000259" key="15">
    <source>
        <dbReference type="PROSITE" id="PS50109"/>
    </source>
</evidence>
<keyword evidence="13" id="KW-0812">Transmembrane</keyword>
<evidence type="ECO:0000256" key="6">
    <source>
        <dbReference type="ARBA" id="ARBA00022777"/>
    </source>
</evidence>
<dbReference type="EC" id="2.7.13.3" evidence="2"/>
<dbReference type="PROSITE" id="PS50110">
    <property type="entry name" value="RESPONSE_REGULATORY"/>
    <property type="match status" value="1"/>
</dbReference>
<name>A0A0N7J6N3_PHOVU</name>
<reference evidence="17 18" key="2">
    <citation type="journal article" date="2016" name="Genome Biol. Evol.">
        <title>Extensive mobilome-driven genome diversification in mouse gut-associated Bacteroides vulgatus mpk.</title>
        <authorList>
            <person name="Lange A."/>
            <person name="Beier S."/>
            <person name="Steimle A."/>
            <person name="Autenrieth I.B."/>
            <person name="Huson D.H."/>
            <person name="Frick J.S."/>
        </authorList>
    </citation>
    <scope>NUCLEOTIDE SEQUENCE [LARGE SCALE GENOMIC DNA]</scope>
    <source>
        <strain evidence="18">mpk</strain>
    </source>
</reference>
<proteinExistence type="predicted"/>
<reference evidence="18" key="1">
    <citation type="submission" date="2015-10" db="EMBL/GenBank/DDBJ databases">
        <title>Extensive mobilome-driven genome diversification in gut-associated Bacteroides vulgatus mpk.</title>
        <authorList>
            <person name="Beier S."/>
            <person name="Lange A."/>
            <person name="Huson D.H."/>
            <person name="Frick J.-S."/>
            <person name="Autenrieth I.B."/>
        </authorList>
    </citation>
    <scope>NUCLEOTIDE SEQUENCE [LARGE SCALE GENOMIC DNA]</scope>
    <source>
        <strain evidence="18">mpk</strain>
    </source>
</reference>
<dbReference type="Gene3D" id="3.30.565.10">
    <property type="entry name" value="Histidine kinase-like ATPase, C-terminal domain"/>
    <property type="match status" value="1"/>
</dbReference>
<dbReference type="SMART" id="SM00448">
    <property type="entry name" value="REC"/>
    <property type="match status" value="1"/>
</dbReference>
<organism evidence="17 18">
    <name type="scientific">Phocaeicola vulgatus</name>
    <name type="common">Bacteroides vulgatus</name>
    <dbReference type="NCBI Taxonomy" id="821"/>
    <lineage>
        <taxon>Bacteria</taxon>
        <taxon>Pseudomonadati</taxon>
        <taxon>Bacteroidota</taxon>
        <taxon>Bacteroidia</taxon>
        <taxon>Bacteroidales</taxon>
        <taxon>Bacteroidaceae</taxon>
        <taxon>Phocaeicola</taxon>
    </lineage>
</organism>
<dbReference type="InterPro" id="IPR003661">
    <property type="entry name" value="HisK_dim/P_dom"/>
</dbReference>
<evidence type="ECO:0000256" key="5">
    <source>
        <dbReference type="ARBA" id="ARBA00022741"/>
    </source>
</evidence>
<dbReference type="SMART" id="SM00387">
    <property type="entry name" value="HATPase_c"/>
    <property type="match status" value="1"/>
</dbReference>
<dbReference type="SUPFAM" id="SSF46689">
    <property type="entry name" value="Homeodomain-like"/>
    <property type="match status" value="1"/>
</dbReference>
<dbReference type="InterPro" id="IPR011110">
    <property type="entry name" value="Reg_prop"/>
</dbReference>
<dbReference type="Pfam" id="PF07495">
    <property type="entry name" value="Y_Y_Y"/>
    <property type="match status" value="1"/>
</dbReference>
<dbReference type="Gene3D" id="1.10.10.60">
    <property type="entry name" value="Homeodomain-like"/>
    <property type="match status" value="1"/>
</dbReference>
<dbReference type="FunFam" id="2.60.40.10:FF:000791">
    <property type="entry name" value="Two-component system sensor histidine kinase/response regulator"/>
    <property type="match status" value="1"/>
</dbReference>
<feature type="modified residue" description="4-aspartylphosphate" evidence="12">
    <location>
        <position position="1267"/>
    </location>
</feature>
<keyword evidence="9" id="KW-0805">Transcription regulation</keyword>
<dbReference type="GO" id="GO:0043565">
    <property type="term" value="F:sequence-specific DNA binding"/>
    <property type="evidence" value="ECO:0007669"/>
    <property type="project" value="InterPro"/>
</dbReference>
<protein>
    <recommendedName>
        <fullName evidence="2">histidine kinase</fullName>
        <ecNumber evidence="2">2.7.13.3</ecNumber>
    </recommendedName>
</protein>
<evidence type="ECO:0000256" key="8">
    <source>
        <dbReference type="ARBA" id="ARBA00023012"/>
    </source>
</evidence>
<evidence type="ECO:0000256" key="4">
    <source>
        <dbReference type="ARBA" id="ARBA00022679"/>
    </source>
</evidence>
<dbReference type="Pfam" id="PF07494">
    <property type="entry name" value="Reg_prop"/>
    <property type="match status" value="2"/>
</dbReference>
<evidence type="ECO:0000256" key="13">
    <source>
        <dbReference type="SAM" id="Phobius"/>
    </source>
</evidence>
<dbReference type="GO" id="GO:0005524">
    <property type="term" value="F:ATP binding"/>
    <property type="evidence" value="ECO:0007669"/>
    <property type="project" value="UniProtKB-KW"/>
</dbReference>
<dbReference type="CDD" id="cd17574">
    <property type="entry name" value="REC_OmpR"/>
    <property type="match status" value="1"/>
</dbReference>
<dbReference type="InterPro" id="IPR013783">
    <property type="entry name" value="Ig-like_fold"/>
</dbReference>